<sequence length="83" mass="9777">MYLFSNRYATHYTPAGFKAEWSKLMSKALELKKIGRRFTFHDLRAYYVTRHKAERGALPDLHANPATTARVYDRTKIVKRRGM</sequence>
<evidence type="ECO:0000256" key="1">
    <source>
        <dbReference type="ARBA" id="ARBA00023172"/>
    </source>
</evidence>
<dbReference type="GO" id="GO:0015074">
    <property type="term" value="P:DNA integration"/>
    <property type="evidence" value="ECO:0007669"/>
    <property type="project" value="InterPro"/>
</dbReference>
<keyword evidence="1" id="KW-0233">DNA recombination</keyword>
<proteinExistence type="predicted"/>
<protein>
    <submittedName>
        <fullName evidence="2">Integrase</fullName>
    </submittedName>
</protein>
<dbReference type="EMBL" id="LOYH01000027">
    <property type="protein sequence ID" value="KVK86316.1"/>
    <property type="molecule type" value="Genomic_DNA"/>
</dbReference>
<gene>
    <name evidence="2" type="ORF">WS90_06905</name>
</gene>
<dbReference type="SUPFAM" id="SSF56349">
    <property type="entry name" value="DNA breaking-rejoining enzymes"/>
    <property type="match status" value="1"/>
</dbReference>
<dbReference type="InterPro" id="IPR011010">
    <property type="entry name" value="DNA_brk_join_enz"/>
</dbReference>
<organism evidence="2 3">
    <name type="scientific">Burkholderia cepacia</name>
    <name type="common">Pseudomonas cepacia</name>
    <dbReference type="NCBI Taxonomy" id="292"/>
    <lineage>
        <taxon>Bacteria</taxon>
        <taxon>Pseudomonadati</taxon>
        <taxon>Pseudomonadota</taxon>
        <taxon>Betaproteobacteria</taxon>
        <taxon>Burkholderiales</taxon>
        <taxon>Burkholderiaceae</taxon>
        <taxon>Burkholderia</taxon>
        <taxon>Burkholderia cepacia complex</taxon>
    </lineage>
</organism>
<evidence type="ECO:0000313" key="2">
    <source>
        <dbReference type="EMBL" id="KVK86316.1"/>
    </source>
</evidence>
<dbReference type="InterPro" id="IPR013762">
    <property type="entry name" value="Integrase-like_cat_sf"/>
</dbReference>
<dbReference type="Proteomes" id="UP000069001">
    <property type="component" value="Unassembled WGS sequence"/>
</dbReference>
<dbReference type="GO" id="GO:0003677">
    <property type="term" value="F:DNA binding"/>
    <property type="evidence" value="ECO:0007669"/>
    <property type="project" value="InterPro"/>
</dbReference>
<reference evidence="2 3" key="1">
    <citation type="submission" date="2015-11" db="EMBL/GenBank/DDBJ databases">
        <title>Expanding the genomic diversity of Burkholderia species for the development of highly accurate diagnostics.</title>
        <authorList>
            <person name="Sahl J."/>
            <person name="Keim P."/>
            <person name="Wagner D."/>
        </authorList>
    </citation>
    <scope>NUCLEOTIDE SEQUENCE [LARGE SCALE GENOMIC DNA]</scope>
    <source>
        <strain evidence="2 3">MSMB1302</strain>
    </source>
</reference>
<accession>A0A103ZUE5</accession>
<comment type="caution">
    <text evidence="2">The sequence shown here is derived from an EMBL/GenBank/DDBJ whole genome shotgun (WGS) entry which is preliminary data.</text>
</comment>
<dbReference type="Gene3D" id="1.10.443.10">
    <property type="entry name" value="Intergrase catalytic core"/>
    <property type="match status" value="1"/>
</dbReference>
<dbReference type="GO" id="GO:0006310">
    <property type="term" value="P:DNA recombination"/>
    <property type="evidence" value="ECO:0007669"/>
    <property type="project" value="UniProtKB-KW"/>
</dbReference>
<evidence type="ECO:0000313" key="3">
    <source>
        <dbReference type="Proteomes" id="UP000069001"/>
    </source>
</evidence>
<name>A0A103ZUE5_BURCE</name>
<dbReference type="AlphaFoldDB" id="A0A103ZUE5"/>